<evidence type="ECO:0000259" key="1">
    <source>
        <dbReference type="Pfam" id="PF06605"/>
    </source>
</evidence>
<proteinExistence type="predicted"/>
<accession>A0A5P8JR95</accession>
<dbReference type="AlphaFoldDB" id="A0A5P8JR95"/>
<dbReference type="Proteomes" id="UP000388452">
    <property type="component" value="Chromosome"/>
</dbReference>
<feature type="domain" description="Tail spike" evidence="1">
    <location>
        <begin position="118"/>
        <end position="365"/>
    </location>
</feature>
<organism evidence="2 3">
    <name type="scientific">Lacticaseibacillus manihotivorans</name>
    <dbReference type="NCBI Taxonomy" id="88233"/>
    <lineage>
        <taxon>Bacteria</taxon>
        <taxon>Bacillati</taxon>
        <taxon>Bacillota</taxon>
        <taxon>Bacilli</taxon>
        <taxon>Lactobacillales</taxon>
        <taxon>Lactobacillaceae</taxon>
        <taxon>Lacticaseibacillus</taxon>
    </lineage>
</organism>
<evidence type="ECO:0000313" key="2">
    <source>
        <dbReference type="EMBL" id="QFQ91755.1"/>
    </source>
</evidence>
<evidence type="ECO:0000313" key="3">
    <source>
        <dbReference type="Proteomes" id="UP000388452"/>
    </source>
</evidence>
<name>A0A5P8JR95_9LACO</name>
<protein>
    <recommendedName>
        <fullName evidence="1">Tail spike domain-containing protein</fullName>
    </recommendedName>
</protein>
<reference evidence="2 3" key="1">
    <citation type="submission" date="2019-10" db="EMBL/GenBank/DDBJ databases">
        <title>Genome sequencing of Lactobacillus manihotivorans.</title>
        <authorList>
            <person name="Kim K."/>
        </authorList>
    </citation>
    <scope>NUCLEOTIDE SEQUENCE [LARGE SCALE GENOMIC DNA]</scope>
    <source>
        <strain evidence="2 3">LM010</strain>
    </source>
</reference>
<gene>
    <name evidence="2" type="ORF">LM010_10095</name>
</gene>
<dbReference type="InterPro" id="IPR010572">
    <property type="entry name" value="Tail_dom"/>
</dbReference>
<dbReference type="RefSeq" id="WP_056962726.1">
    <property type="nucleotide sequence ID" value="NZ_CP045068.1"/>
</dbReference>
<dbReference type="Gene3D" id="1.20.5.340">
    <property type="match status" value="1"/>
</dbReference>
<sequence>MYRVTIRQSWDGPETMIHSPHVNSLKIDNEDIGLDVAATPSMTFNIYYGNPGYSAMQNLVTLVRVYDTINNMDVFEGRVLNSSEPLESSGMTYKTITCEGLLNWLHDSRPGFIEFDGKTRKQILTSLIDAHNNQMTTLGAPYKCFKLGNIDMADTVAAYCYTDQEATTYDNIETLVKQAGYELAVRHESDGLYLDCAKTIGGTGEQVIRLGSNLISFTRTIDPTALASAYLPLGKAADPPTDDTTTTKGTARLTIASVNNGNPLLSDADLIKQFGPIVGAKAFDDETDATKLKASGSSTFKAMPVATVSTQVQAIDMTFVGKAKGPLLCGWTYRTLIPFKGIDDQLRITQMHIHINDVRTNTMTIGDRVVGQESYNVEMLKSIRGLASIKTAVQQQGMRIGKISAAATTAENTANDAKQTAADLKKDFDNYNFSGMADDFQKLQSKINALPENIGDMGGEISAAQTAIDNDIKPAISSMQGQIKTLNEKVGIKTPAEGSGTTNG</sequence>
<dbReference type="EMBL" id="CP045068">
    <property type="protein sequence ID" value="QFQ91755.1"/>
    <property type="molecule type" value="Genomic_DNA"/>
</dbReference>
<dbReference type="Pfam" id="PF06605">
    <property type="entry name" value="Prophage_tail"/>
    <property type="match status" value="1"/>
</dbReference>